<name>A0A4R4VV98_9ACTN</name>
<dbReference type="RefSeq" id="WP_132519913.1">
    <property type="nucleotide sequence ID" value="NZ_SMKP01000312.1"/>
</dbReference>
<feature type="region of interest" description="Disordered" evidence="1">
    <location>
        <begin position="1"/>
        <end position="40"/>
    </location>
</feature>
<dbReference type="AlphaFoldDB" id="A0A4R4VV98"/>
<evidence type="ECO:0000256" key="1">
    <source>
        <dbReference type="SAM" id="MobiDB-lite"/>
    </source>
</evidence>
<organism evidence="2 3">
    <name type="scientific">Nonomuraea diastatica</name>
    <dbReference type="NCBI Taxonomy" id="1848329"/>
    <lineage>
        <taxon>Bacteria</taxon>
        <taxon>Bacillati</taxon>
        <taxon>Actinomycetota</taxon>
        <taxon>Actinomycetes</taxon>
        <taxon>Streptosporangiales</taxon>
        <taxon>Streptosporangiaceae</taxon>
        <taxon>Nonomuraea</taxon>
    </lineage>
</organism>
<dbReference type="Proteomes" id="UP000294543">
    <property type="component" value="Unassembled WGS sequence"/>
</dbReference>
<reference evidence="2 3" key="1">
    <citation type="submission" date="2019-03" db="EMBL/GenBank/DDBJ databases">
        <title>Draft genome sequences of novel Actinobacteria.</title>
        <authorList>
            <person name="Sahin N."/>
            <person name="Ay H."/>
            <person name="Saygin H."/>
        </authorList>
    </citation>
    <scope>NUCLEOTIDE SEQUENCE [LARGE SCALE GENOMIC DNA]</scope>
    <source>
        <strain evidence="2 3">KC712</strain>
    </source>
</reference>
<gene>
    <name evidence="2" type="ORF">E1294_50260</name>
</gene>
<dbReference type="EMBL" id="SMKP01000312">
    <property type="protein sequence ID" value="TDD04270.1"/>
    <property type="molecule type" value="Genomic_DNA"/>
</dbReference>
<keyword evidence="3" id="KW-1185">Reference proteome</keyword>
<evidence type="ECO:0000313" key="3">
    <source>
        <dbReference type="Proteomes" id="UP000294543"/>
    </source>
</evidence>
<accession>A0A4R4VV98</accession>
<protein>
    <submittedName>
        <fullName evidence="2">Uncharacterized protein</fullName>
    </submittedName>
</protein>
<proteinExistence type="predicted"/>
<evidence type="ECO:0000313" key="2">
    <source>
        <dbReference type="EMBL" id="TDD04270.1"/>
    </source>
</evidence>
<comment type="caution">
    <text evidence="2">The sequence shown here is derived from an EMBL/GenBank/DDBJ whole genome shotgun (WGS) entry which is preliminary data.</text>
</comment>
<sequence length="77" mass="8523">MIPVTLTAGIAHHPTVSSSHEQPVRASGGEPFEPGAPLIHLDRPGVERRDRVRRHIVEEIDNSGEITLIPDYNINRP</sequence>